<feature type="domain" description="Ribosomal RNA small subunit methyltransferase E PUA-like" evidence="12">
    <location>
        <begin position="19"/>
        <end position="61"/>
    </location>
</feature>
<evidence type="ECO:0000256" key="8">
    <source>
        <dbReference type="ARBA" id="ARBA00025699"/>
    </source>
</evidence>
<dbReference type="PANTHER" id="PTHR30027">
    <property type="entry name" value="RIBOSOMAL RNA SMALL SUBUNIT METHYLTRANSFERASE E"/>
    <property type="match status" value="1"/>
</dbReference>
<dbReference type="PANTHER" id="PTHR30027:SF3">
    <property type="entry name" value="16S RRNA (URACIL(1498)-N(3))-METHYLTRANSFERASE"/>
    <property type="match status" value="1"/>
</dbReference>
<dbReference type="InterPro" id="IPR006700">
    <property type="entry name" value="RsmE"/>
</dbReference>
<evidence type="ECO:0000313" key="14">
    <source>
        <dbReference type="Proteomes" id="UP000609651"/>
    </source>
</evidence>
<dbReference type="Pfam" id="PF20260">
    <property type="entry name" value="PUA_4"/>
    <property type="match status" value="1"/>
</dbReference>
<gene>
    <name evidence="13" type="primary">rsmE</name>
    <name evidence="13" type="ORF">LzC2_24920</name>
</gene>
<dbReference type="Pfam" id="PF04452">
    <property type="entry name" value="Methyltrans_RNA"/>
    <property type="match status" value="1"/>
</dbReference>
<dbReference type="GO" id="GO:0032259">
    <property type="term" value="P:methylation"/>
    <property type="evidence" value="ECO:0007669"/>
    <property type="project" value="UniProtKB-KW"/>
</dbReference>
<feature type="domain" description="Ribosomal RNA small subunit methyltransferase E methyltransferase" evidence="11">
    <location>
        <begin position="79"/>
        <end position="228"/>
    </location>
</feature>
<evidence type="ECO:0000256" key="7">
    <source>
        <dbReference type="ARBA" id="ARBA00022691"/>
    </source>
</evidence>
<evidence type="ECO:0000256" key="6">
    <source>
        <dbReference type="ARBA" id="ARBA00022679"/>
    </source>
</evidence>
<dbReference type="CDD" id="cd18084">
    <property type="entry name" value="RsmE-like"/>
    <property type="match status" value="1"/>
</dbReference>
<evidence type="ECO:0000256" key="1">
    <source>
        <dbReference type="ARBA" id="ARBA00004496"/>
    </source>
</evidence>
<dbReference type="InterPro" id="IPR046886">
    <property type="entry name" value="RsmE_MTase_dom"/>
</dbReference>
<dbReference type="EC" id="2.1.1.193" evidence="10"/>
<dbReference type="NCBIfam" id="TIGR00046">
    <property type="entry name" value="RsmE family RNA methyltransferase"/>
    <property type="match status" value="1"/>
</dbReference>
<dbReference type="PIRSF" id="PIRSF015601">
    <property type="entry name" value="MTase_slr0722"/>
    <property type="match status" value="1"/>
</dbReference>
<dbReference type="InterPro" id="IPR046887">
    <property type="entry name" value="RsmE_PUA-like"/>
</dbReference>
<evidence type="ECO:0000313" key="13">
    <source>
        <dbReference type="EMBL" id="NNJ26408.1"/>
    </source>
</evidence>
<evidence type="ECO:0000256" key="3">
    <source>
        <dbReference type="ARBA" id="ARBA00022490"/>
    </source>
</evidence>
<proteinExistence type="inferred from homology"/>
<evidence type="ECO:0000256" key="4">
    <source>
        <dbReference type="ARBA" id="ARBA00022552"/>
    </source>
</evidence>
<name>A0ABX1VGK3_9PLAN</name>
<dbReference type="InterPro" id="IPR029026">
    <property type="entry name" value="tRNA_m1G_MTases_N"/>
</dbReference>
<dbReference type="Gene3D" id="3.40.1280.10">
    <property type="match status" value="1"/>
</dbReference>
<dbReference type="InterPro" id="IPR029028">
    <property type="entry name" value="Alpha/beta_knot_MTases"/>
</dbReference>
<dbReference type="Proteomes" id="UP000609651">
    <property type="component" value="Unassembled WGS sequence"/>
</dbReference>
<dbReference type="EMBL" id="WTPX01000076">
    <property type="protein sequence ID" value="NNJ26408.1"/>
    <property type="molecule type" value="Genomic_DNA"/>
</dbReference>
<protein>
    <recommendedName>
        <fullName evidence="10">Ribosomal RNA small subunit methyltransferase E</fullName>
        <ecNumber evidence="10">2.1.1.193</ecNumber>
    </recommendedName>
</protein>
<evidence type="ECO:0000259" key="12">
    <source>
        <dbReference type="Pfam" id="PF20260"/>
    </source>
</evidence>
<dbReference type="SUPFAM" id="SSF75217">
    <property type="entry name" value="alpha/beta knot"/>
    <property type="match status" value="1"/>
</dbReference>
<keyword evidence="5 10" id="KW-0489">Methyltransferase</keyword>
<comment type="subcellular location">
    <subcellularLocation>
        <location evidence="1 10">Cytoplasm</location>
    </subcellularLocation>
</comment>
<sequence>MSAPRFFAPPPLAAGPLTLAGPEAKHLTAVLRMGPGDAIELFDGEGHRAAATVQAVRGKGAKTVAELHCEPPRFTEPPASPLTLAVAAPKGDRFRWLIEKATELGVARIVPLLCERSTVDPSGGKLDKLRATALAACKQCRRDRLPAIEEPQSLGSFLQTCGPATLFHVVGDRFAPPAPGPHAVLIGPEGGFTKEEVQAAASAGVRLASLPTPILRTETAAIAAAAVFASGGTASAQ</sequence>
<keyword evidence="6 10" id="KW-0808">Transferase</keyword>
<accession>A0ABX1VGK3</accession>
<evidence type="ECO:0000256" key="5">
    <source>
        <dbReference type="ARBA" id="ARBA00022603"/>
    </source>
</evidence>
<keyword evidence="7 10" id="KW-0949">S-adenosyl-L-methionine</keyword>
<evidence type="ECO:0000259" key="11">
    <source>
        <dbReference type="Pfam" id="PF04452"/>
    </source>
</evidence>
<keyword evidence="3 10" id="KW-0963">Cytoplasm</keyword>
<comment type="catalytic activity">
    <reaction evidence="9 10">
        <text>uridine(1498) in 16S rRNA + S-adenosyl-L-methionine = N(3)-methyluridine(1498) in 16S rRNA + S-adenosyl-L-homocysteine + H(+)</text>
        <dbReference type="Rhea" id="RHEA:42920"/>
        <dbReference type="Rhea" id="RHEA-COMP:10283"/>
        <dbReference type="Rhea" id="RHEA-COMP:10284"/>
        <dbReference type="ChEBI" id="CHEBI:15378"/>
        <dbReference type="ChEBI" id="CHEBI:57856"/>
        <dbReference type="ChEBI" id="CHEBI:59789"/>
        <dbReference type="ChEBI" id="CHEBI:65315"/>
        <dbReference type="ChEBI" id="CHEBI:74502"/>
        <dbReference type="EC" id="2.1.1.193"/>
    </reaction>
</comment>
<comment type="similarity">
    <text evidence="2 10">Belongs to the RNA methyltransferase RsmE family.</text>
</comment>
<dbReference type="SUPFAM" id="SSF88697">
    <property type="entry name" value="PUA domain-like"/>
    <property type="match status" value="1"/>
</dbReference>
<keyword evidence="14" id="KW-1185">Reference proteome</keyword>
<dbReference type="RefSeq" id="WP_171187413.1">
    <property type="nucleotide sequence ID" value="NZ_WTPX01000076.1"/>
</dbReference>
<reference evidence="13 14" key="1">
    <citation type="journal article" date="2020" name="Syst. Appl. Microbiol.">
        <title>Alienimonas chondri sp. nov., a novel planctomycete isolated from the biofilm of the red alga Chondrus crispus.</title>
        <authorList>
            <person name="Vitorino I."/>
            <person name="Albuquerque L."/>
            <person name="Wiegand S."/>
            <person name="Kallscheuer N."/>
            <person name="da Costa M.S."/>
            <person name="Lobo-da-Cunha A."/>
            <person name="Jogler C."/>
            <person name="Lage O.M."/>
        </authorList>
    </citation>
    <scope>NUCLEOTIDE SEQUENCE [LARGE SCALE GENOMIC DNA]</scope>
    <source>
        <strain evidence="13 14">LzC2</strain>
    </source>
</reference>
<organism evidence="13 14">
    <name type="scientific">Alienimonas chondri</name>
    <dbReference type="NCBI Taxonomy" id="2681879"/>
    <lineage>
        <taxon>Bacteria</taxon>
        <taxon>Pseudomonadati</taxon>
        <taxon>Planctomycetota</taxon>
        <taxon>Planctomycetia</taxon>
        <taxon>Planctomycetales</taxon>
        <taxon>Planctomycetaceae</taxon>
        <taxon>Alienimonas</taxon>
    </lineage>
</organism>
<dbReference type="InterPro" id="IPR015947">
    <property type="entry name" value="PUA-like_sf"/>
</dbReference>
<keyword evidence="4 10" id="KW-0698">rRNA processing</keyword>
<dbReference type="GO" id="GO:0008168">
    <property type="term" value="F:methyltransferase activity"/>
    <property type="evidence" value="ECO:0007669"/>
    <property type="project" value="UniProtKB-KW"/>
</dbReference>
<evidence type="ECO:0000256" key="9">
    <source>
        <dbReference type="ARBA" id="ARBA00047944"/>
    </source>
</evidence>
<comment type="function">
    <text evidence="8 10">Specifically methylates the N3 position of the uracil ring of uridine 1498 (m3U1498) in 16S rRNA. Acts on the fully assembled 30S ribosomal subunit.</text>
</comment>
<evidence type="ECO:0000256" key="10">
    <source>
        <dbReference type="PIRNR" id="PIRNR015601"/>
    </source>
</evidence>
<comment type="caution">
    <text evidence="13">The sequence shown here is derived from an EMBL/GenBank/DDBJ whole genome shotgun (WGS) entry which is preliminary data.</text>
</comment>
<evidence type="ECO:0000256" key="2">
    <source>
        <dbReference type="ARBA" id="ARBA00005528"/>
    </source>
</evidence>